<dbReference type="VEuPathDB" id="ToxoDB:ENH_00085630"/>
<dbReference type="GeneID" id="25478690"/>
<feature type="transmembrane region" description="Helical" evidence="1">
    <location>
        <begin position="51"/>
        <end position="68"/>
    </location>
</feature>
<keyword evidence="1" id="KW-0472">Membrane</keyword>
<organism evidence="2 3">
    <name type="scientific">Eimeria necatrix</name>
    <dbReference type="NCBI Taxonomy" id="51315"/>
    <lineage>
        <taxon>Eukaryota</taxon>
        <taxon>Sar</taxon>
        <taxon>Alveolata</taxon>
        <taxon>Apicomplexa</taxon>
        <taxon>Conoidasida</taxon>
        <taxon>Coccidia</taxon>
        <taxon>Eucoccidiorida</taxon>
        <taxon>Eimeriorina</taxon>
        <taxon>Eimeriidae</taxon>
        <taxon>Eimeria</taxon>
    </lineage>
</organism>
<proteinExistence type="predicted"/>
<evidence type="ECO:0000313" key="2">
    <source>
        <dbReference type="EMBL" id="CDJ70580.1"/>
    </source>
</evidence>
<gene>
    <name evidence="2" type="ORF">ENH_00085630</name>
</gene>
<keyword evidence="3" id="KW-1185">Reference proteome</keyword>
<keyword evidence="1" id="KW-0812">Transmembrane</keyword>
<feature type="transmembrane region" description="Helical" evidence="1">
    <location>
        <begin position="20"/>
        <end position="39"/>
    </location>
</feature>
<dbReference type="AlphaFoldDB" id="U6N7E4"/>
<evidence type="ECO:0000313" key="3">
    <source>
        <dbReference type="Proteomes" id="UP000030754"/>
    </source>
</evidence>
<dbReference type="EMBL" id="HG726015">
    <property type="protein sequence ID" value="CDJ70580.1"/>
    <property type="molecule type" value="Genomic_DNA"/>
</dbReference>
<keyword evidence="1" id="KW-1133">Transmembrane helix</keyword>
<sequence length="143" mass="16296">MCWGNSNIGNKSEEKKQQQLLLLLLLLRLSLLLLLLALLPPLLLLLLRRSPLLWLLQLVILLLLLLLLNRNSGVRTHIAIPLRLLCRKTLSPPLPPLGDCPLQRLGRSEVSLLRNQKAKTKMQNKKSSKIKTFDKKIESFNSN</sequence>
<name>U6N7E4_9EIME</name>
<dbReference type="RefSeq" id="XP_013439046.1">
    <property type="nucleotide sequence ID" value="XM_013583592.1"/>
</dbReference>
<dbReference type="Proteomes" id="UP000030754">
    <property type="component" value="Unassembled WGS sequence"/>
</dbReference>
<accession>U6N7E4</accession>
<evidence type="ECO:0000256" key="1">
    <source>
        <dbReference type="SAM" id="Phobius"/>
    </source>
</evidence>
<protein>
    <submittedName>
        <fullName evidence="2">Uncharacterized protein</fullName>
    </submittedName>
</protein>
<reference evidence="2" key="2">
    <citation type="submission" date="2013-10" db="EMBL/GenBank/DDBJ databases">
        <authorList>
            <person name="Aslett M."/>
        </authorList>
    </citation>
    <scope>NUCLEOTIDE SEQUENCE [LARGE SCALE GENOMIC DNA]</scope>
    <source>
        <strain evidence="2">Houghton</strain>
    </source>
</reference>
<reference evidence="2" key="1">
    <citation type="submission" date="2013-10" db="EMBL/GenBank/DDBJ databases">
        <title>Genomic analysis of the causative agents of coccidiosis in chickens.</title>
        <authorList>
            <person name="Reid A.J."/>
            <person name="Blake D."/>
            <person name="Billington K."/>
            <person name="Browne H."/>
            <person name="Dunn M."/>
            <person name="Hung S."/>
            <person name="Kawahara F."/>
            <person name="Miranda-Saavedra D."/>
            <person name="Mourier T."/>
            <person name="Nagra H."/>
            <person name="Otto T.D."/>
            <person name="Rawlings N."/>
            <person name="Sanchez A."/>
            <person name="Sanders M."/>
            <person name="Subramaniam C."/>
            <person name="Tay Y."/>
            <person name="Dear P."/>
            <person name="Doerig C."/>
            <person name="Gruber A."/>
            <person name="Parkinson J."/>
            <person name="Shirley M."/>
            <person name="Wan K.L."/>
            <person name="Berriman M."/>
            <person name="Tomley F."/>
            <person name="Pain A."/>
        </authorList>
    </citation>
    <scope>NUCLEOTIDE SEQUENCE [LARGE SCALE GENOMIC DNA]</scope>
    <source>
        <strain evidence="2">Houghton</strain>
    </source>
</reference>